<proteinExistence type="predicted"/>
<accession>A0ABS7ZD32</accession>
<evidence type="ECO:0000313" key="2">
    <source>
        <dbReference type="Proteomes" id="UP001319870"/>
    </source>
</evidence>
<sequence length="197" mass="21865">MTDLPDQLVLPDAAAWRAWLDQHEDTCPDGVWLVLAKKGRPAPTTLTHATALAEALCSGWIDAQGRGLGADTMLQRFCPRRSRSRWSARNVEIVGRLTEEGRMRPRGLAEVARAQEDGRWEAAYQGPATIEVPPELAEALGENPVAQEAFAALSSQNRYAILYRLATAKKPETRTRNIAKYVAMLERGETPHPPRRT</sequence>
<keyword evidence="2" id="KW-1185">Reference proteome</keyword>
<organism evidence="1 2">
    <name type="scientific">Isoptericola luteus</name>
    <dbReference type="NCBI Taxonomy" id="2879484"/>
    <lineage>
        <taxon>Bacteria</taxon>
        <taxon>Bacillati</taxon>
        <taxon>Actinomycetota</taxon>
        <taxon>Actinomycetes</taxon>
        <taxon>Micrococcales</taxon>
        <taxon>Promicromonosporaceae</taxon>
        <taxon>Isoptericola</taxon>
    </lineage>
</organism>
<dbReference type="Proteomes" id="UP001319870">
    <property type="component" value="Unassembled WGS sequence"/>
</dbReference>
<dbReference type="Pfam" id="PF13376">
    <property type="entry name" value="OmdA"/>
    <property type="match status" value="1"/>
</dbReference>
<evidence type="ECO:0000313" key="1">
    <source>
        <dbReference type="EMBL" id="MCA5892828.1"/>
    </source>
</evidence>
<name>A0ABS7ZD32_9MICO</name>
<dbReference type="EMBL" id="JAIXCQ010000003">
    <property type="protein sequence ID" value="MCA5892828.1"/>
    <property type="molecule type" value="Genomic_DNA"/>
</dbReference>
<dbReference type="RefSeq" id="WP_225564591.1">
    <property type="nucleotide sequence ID" value="NZ_JAIXCQ010000003.1"/>
</dbReference>
<protein>
    <submittedName>
        <fullName evidence="1">YdeI/OmpD-associated family protein</fullName>
    </submittedName>
</protein>
<comment type="caution">
    <text evidence="1">The sequence shown here is derived from an EMBL/GenBank/DDBJ whole genome shotgun (WGS) entry which is preliminary data.</text>
</comment>
<reference evidence="1 2" key="1">
    <citation type="submission" date="2021-09" db="EMBL/GenBank/DDBJ databases">
        <title>Isoptericola luteus sp. nov., a novel bacterium isolated from Harbin, the capital city of Heilongjiang province.</title>
        <authorList>
            <person name="Li J."/>
        </authorList>
    </citation>
    <scope>NUCLEOTIDE SEQUENCE [LARGE SCALE GENOMIC DNA]</scope>
    <source>
        <strain evidence="1 2">NEAU-Y5</strain>
    </source>
</reference>
<gene>
    <name evidence="1" type="ORF">LEP48_05595</name>
</gene>